<feature type="compositionally biased region" description="Basic and acidic residues" evidence="1">
    <location>
        <begin position="21"/>
        <end position="34"/>
    </location>
</feature>
<dbReference type="AlphaFoldDB" id="A0A120AHR7"/>
<name>A0A120AHR7_9GAMM</name>
<gene>
    <name evidence="2" type="ORF">AZ78_4163</name>
</gene>
<organism evidence="2 3">
    <name type="scientific">Lysobacter capsici AZ78</name>
    <dbReference type="NCBI Taxonomy" id="1444315"/>
    <lineage>
        <taxon>Bacteria</taxon>
        <taxon>Pseudomonadati</taxon>
        <taxon>Pseudomonadota</taxon>
        <taxon>Gammaproteobacteria</taxon>
        <taxon>Lysobacterales</taxon>
        <taxon>Lysobacteraceae</taxon>
        <taxon>Lysobacter</taxon>
    </lineage>
</organism>
<dbReference type="EMBL" id="JAJA02000001">
    <property type="protein sequence ID" value="KWS06607.1"/>
    <property type="molecule type" value="Genomic_DNA"/>
</dbReference>
<protein>
    <submittedName>
        <fullName evidence="2">Uncharacterized protein</fullName>
    </submittedName>
</protein>
<dbReference type="Proteomes" id="UP000023435">
    <property type="component" value="Unassembled WGS sequence"/>
</dbReference>
<feature type="region of interest" description="Disordered" evidence="1">
    <location>
        <begin position="1"/>
        <end position="43"/>
    </location>
</feature>
<accession>A0A120AHR7</accession>
<proteinExistence type="predicted"/>
<sequence>MRGEATFQDDVPEYSSPSFPRRRESRASPRHDSEVSGCSAPPK</sequence>
<evidence type="ECO:0000256" key="1">
    <source>
        <dbReference type="SAM" id="MobiDB-lite"/>
    </source>
</evidence>
<comment type="caution">
    <text evidence="2">The sequence shown here is derived from an EMBL/GenBank/DDBJ whole genome shotgun (WGS) entry which is preliminary data.</text>
</comment>
<reference evidence="2 3" key="1">
    <citation type="journal article" date="2014" name="Genome Announc.">
        <title>Draft Genome Sequence of Lysobacter capsici AZ78, a Bacterium Antagonistic to Plant-Pathogenic Oomycetes.</title>
        <authorList>
            <person name="Puopolo G."/>
            <person name="Sonego P."/>
            <person name="Engelen K."/>
            <person name="Pertot I."/>
        </authorList>
    </citation>
    <scope>NUCLEOTIDE SEQUENCE [LARGE SCALE GENOMIC DNA]</scope>
    <source>
        <strain evidence="2 3">AZ78</strain>
    </source>
</reference>
<keyword evidence="3" id="KW-1185">Reference proteome</keyword>
<evidence type="ECO:0000313" key="2">
    <source>
        <dbReference type="EMBL" id="KWS06607.1"/>
    </source>
</evidence>
<evidence type="ECO:0000313" key="3">
    <source>
        <dbReference type="Proteomes" id="UP000023435"/>
    </source>
</evidence>